<organism evidence="2 3">
    <name type="scientific">Cellulomonas gilvus (strain ATCC 13127 / NRRL B-14078)</name>
    <name type="common">Cellvibrio gilvus</name>
    <dbReference type="NCBI Taxonomy" id="593907"/>
    <lineage>
        <taxon>Bacteria</taxon>
        <taxon>Bacillati</taxon>
        <taxon>Actinomycetota</taxon>
        <taxon>Actinomycetes</taxon>
        <taxon>Micrococcales</taxon>
        <taxon>Cellulomonadaceae</taxon>
        <taxon>Cellulomonas</taxon>
    </lineage>
</organism>
<feature type="transmembrane region" description="Helical" evidence="1">
    <location>
        <begin position="14"/>
        <end position="35"/>
    </location>
</feature>
<evidence type="ECO:0000313" key="3">
    <source>
        <dbReference type="Proteomes" id="UP000000485"/>
    </source>
</evidence>
<keyword evidence="2" id="KW-0808">Transferase</keyword>
<protein>
    <submittedName>
        <fullName evidence="2">Diacylglycerol kinase</fullName>
    </submittedName>
</protein>
<dbReference type="AlphaFoldDB" id="F8A7U9"/>
<dbReference type="EMBL" id="CP002665">
    <property type="protein sequence ID" value="AEI13632.1"/>
    <property type="molecule type" value="Genomic_DNA"/>
</dbReference>
<feature type="transmembrane region" description="Helical" evidence="1">
    <location>
        <begin position="42"/>
        <end position="63"/>
    </location>
</feature>
<gene>
    <name evidence="2" type="ordered locus">Celgi_3141</name>
</gene>
<dbReference type="HOGENOM" id="CLU_2258684_0_0_11"/>
<keyword evidence="1" id="KW-0472">Membrane</keyword>
<dbReference type="STRING" id="593907.Celgi_3141"/>
<keyword evidence="2" id="KW-0418">Kinase</keyword>
<evidence type="ECO:0000256" key="1">
    <source>
        <dbReference type="SAM" id="Phobius"/>
    </source>
</evidence>
<keyword evidence="3" id="KW-1185">Reference proteome</keyword>
<sequence>MADELLLSPGQVRIARIATGLVLAMLTLGTVVALVTYPSWQLGLALVCVLAAAPLALLLPGRMRAPLQPGVPARAYLASAGLAVGAVALIAAAGVLFSQAPIR</sequence>
<feature type="transmembrane region" description="Helical" evidence="1">
    <location>
        <begin position="75"/>
        <end position="97"/>
    </location>
</feature>
<accession>F8A7U9</accession>
<dbReference type="RefSeq" id="WP_013885149.1">
    <property type="nucleotide sequence ID" value="NC_015671.1"/>
</dbReference>
<reference evidence="3" key="1">
    <citation type="submission" date="2011-04" db="EMBL/GenBank/DDBJ databases">
        <title>Complete sequence of Cellvibrio gilvus ATCC 13127.</title>
        <authorList>
            <person name="Lucas S."/>
            <person name="Han J."/>
            <person name="Lapidus A."/>
            <person name="Cheng J.-F."/>
            <person name="Goodwin L."/>
            <person name="Pitluck S."/>
            <person name="Peters L."/>
            <person name="Munk A."/>
            <person name="Detter J.C."/>
            <person name="Han C."/>
            <person name="Tapia R."/>
            <person name="Land M."/>
            <person name="Hauser L."/>
            <person name="Kyrpides N."/>
            <person name="Ivanova N."/>
            <person name="Ovchinnikova G."/>
            <person name="Pagani I."/>
            <person name="Mead D."/>
            <person name="Brumm P."/>
            <person name="Woyke T."/>
        </authorList>
    </citation>
    <scope>NUCLEOTIDE SEQUENCE [LARGE SCALE GENOMIC DNA]</scope>
    <source>
        <strain evidence="3">ATCC 13127 / NRRL B-14078</strain>
    </source>
</reference>
<dbReference type="Proteomes" id="UP000000485">
    <property type="component" value="Chromosome"/>
</dbReference>
<dbReference type="KEGG" id="cga:Celgi_3141"/>
<proteinExistence type="predicted"/>
<keyword evidence="1" id="KW-0812">Transmembrane</keyword>
<keyword evidence="1" id="KW-1133">Transmembrane helix</keyword>
<dbReference type="GO" id="GO:0016301">
    <property type="term" value="F:kinase activity"/>
    <property type="evidence" value="ECO:0007669"/>
    <property type="project" value="UniProtKB-KW"/>
</dbReference>
<evidence type="ECO:0000313" key="2">
    <source>
        <dbReference type="EMBL" id="AEI13632.1"/>
    </source>
</evidence>
<name>F8A7U9_CELGA</name>